<dbReference type="Proteomes" id="UP000055060">
    <property type="component" value="Unassembled WGS sequence"/>
</dbReference>
<evidence type="ECO:0000256" key="4">
    <source>
        <dbReference type="ARBA" id="ARBA00023014"/>
    </source>
</evidence>
<keyword evidence="1" id="KW-0001">2Fe-2S</keyword>
<evidence type="ECO:0000313" key="7">
    <source>
        <dbReference type="Proteomes" id="UP000055060"/>
    </source>
</evidence>
<dbReference type="PANTHER" id="PTHR21496:SF23">
    <property type="entry name" value="3-PHENYLPROPIONATE_CINNAMIC ACID DIOXYGENASE FERREDOXIN SUBUNIT"/>
    <property type="match status" value="1"/>
</dbReference>
<reference evidence="6" key="1">
    <citation type="submission" date="2015-07" db="EMBL/GenBank/DDBJ databases">
        <title>Draft Genome Sequences of Anaerolinea thermolimosa IMO-1, Bellilinea caldifistulae GOMI-1, Leptolinea tardivitalis YMTK-2, Levilinea saccharolytica KIBI-1,Longilinea arvoryzae KOME-1, Previously Described as Members of the Anaerolineaceae (Chloroflexi).</title>
        <authorList>
            <person name="Sekiguchi Y."/>
            <person name="Ohashi A."/>
            <person name="Matsuura N."/>
            <person name="Tourlousse M.D."/>
        </authorList>
    </citation>
    <scope>NUCLEOTIDE SEQUENCE [LARGE SCALE GENOMIC DNA]</scope>
    <source>
        <strain evidence="6">KOME-1</strain>
    </source>
</reference>
<dbReference type="Pfam" id="PF00355">
    <property type="entry name" value="Rieske"/>
    <property type="match status" value="1"/>
</dbReference>
<dbReference type="GO" id="GO:0016705">
    <property type="term" value="F:oxidoreductase activity, acting on paired donors, with incorporation or reduction of molecular oxygen"/>
    <property type="evidence" value="ECO:0007669"/>
    <property type="project" value="UniProtKB-ARBA"/>
</dbReference>
<dbReference type="EMBL" id="DF967972">
    <property type="protein sequence ID" value="GAP14944.1"/>
    <property type="molecule type" value="Genomic_DNA"/>
</dbReference>
<evidence type="ECO:0000256" key="3">
    <source>
        <dbReference type="ARBA" id="ARBA00023004"/>
    </source>
</evidence>
<dbReference type="AlphaFoldDB" id="A0A0S7BIG7"/>
<dbReference type="Gene3D" id="2.102.10.10">
    <property type="entry name" value="Rieske [2Fe-2S] iron-sulphur domain"/>
    <property type="match status" value="1"/>
</dbReference>
<dbReference type="InterPro" id="IPR017941">
    <property type="entry name" value="Rieske_2Fe-2S"/>
</dbReference>
<evidence type="ECO:0000256" key="2">
    <source>
        <dbReference type="ARBA" id="ARBA00022723"/>
    </source>
</evidence>
<dbReference type="InterPro" id="IPR036922">
    <property type="entry name" value="Rieske_2Fe-2S_sf"/>
</dbReference>
<evidence type="ECO:0000313" key="6">
    <source>
        <dbReference type="EMBL" id="GAP14944.1"/>
    </source>
</evidence>
<dbReference type="RefSeq" id="WP_075074157.1">
    <property type="nucleotide sequence ID" value="NZ_DF967972.1"/>
</dbReference>
<dbReference type="GO" id="GO:0051537">
    <property type="term" value="F:2 iron, 2 sulfur cluster binding"/>
    <property type="evidence" value="ECO:0007669"/>
    <property type="project" value="UniProtKB-KW"/>
</dbReference>
<sequence>MTEIDLAAYDFIEIATVEELPNGDRIFLDIGDQPVVVFNIAGTYFAIGDVCTHDHGPLGDGELDGFEVICPRHGARFDVRSGKATRLPAVAPTPTYPVRVTDGKIEIGLRRDGK</sequence>
<gene>
    <name evidence="6" type="ORF">LARV_02724</name>
</gene>
<dbReference type="SUPFAM" id="SSF50022">
    <property type="entry name" value="ISP domain"/>
    <property type="match status" value="1"/>
</dbReference>
<feature type="domain" description="Rieske" evidence="5">
    <location>
        <begin position="12"/>
        <end position="107"/>
    </location>
</feature>
<organism evidence="6">
    <name type="scientific">Longilinea arvoryzae</name>
    <dbReference type="NCBI Taxonomy" id="360412"/>
    <lineage>
        <taxon>Bacteria</taxon>
        <taxon>Bacillati</taxon>
        <taxon>Chloroflexota</taxon>
        <taxon>Anaerolineae</taxon>
        <taxon>Anaerolineales</taxon>
        <taxon>Anaerolineaceae</taxon>
        <taxon>Longilinea</taxon>
    </lineage>
</organism>
<dbReference type="GO" id="GO:0046872">
    <property type="term" value="F:metal ion binding"/>
    <property type="evidence" value="ECO:0007669"/>
    <property type="project" value="UniProtKB-KW"/>
</dbReference>
<evidence type="ECO:0000256" key="1">
    <source>
        <dbReference type="ARBA" id="ARBA00022714"/>
    </source>
</evidence>
<dbReference type="PROSITE" id="PS51296">
    <property type="entry name" value="RIESKE"/>
    <property type="match status" value="1"/>
</dbReference>
<dbReference type="PANTHER" id="PTHR21496">
    <property type="entry name" value="FERREDOXIN-RELATED"/>
    <property type="match status" value="1"/>
</dbReference>
<dbReference type="OrthoDB" id="9795104at2"/>
<name>A0A0S7BIG7_9CHLR</name>
<dbReference type="GO" id="GO:0051213">
    <property type="term" value="F:dioxygenase activity"/>
    <property type="evidence" value="ECO:0007669"/>
    <property type="project" value="UniProtKB-KW"/>
</dbReference>
<keyword evidence="7" id="KW-1185">Reference proteome</keyword>
<protein>
    <submittedName>
        <fullName evidence="6">Ferredoxin subunits of nitrite reductase and ring-hydroxylating dioxygenases</fullName>
    </submittedName>
</protein>
<keyword evidence="6" id="KW-0560">Oxidoreductase</keyword>
<keyword evidence="4" id="KW-0411">Iron-sulfur</keyword>
<keyword evidence="6" id="KW-0223">Dioxygenase</keyword>
<keyword evidence="3" id="KW-0408">Iron</keyword>
<dbReference type="GO" id="GO:0004497">
    <property type="term" value="F:monooxygenase activity"/>
    <property type="evidence" value="ECO:0007669"/>
    <property type="project" value="UniProtKB-ARBA"/>
</dbReference>
<proteinExistence type="predicted"/>
<dbReference type="CDD" id="cd03528">
    <property type="entry name" value="Rieske_RO_ferredoxin"/>
    <property type="match status" value="1"/>
</dbReference>
<evidence type="ECO:0000259" key="5">
    <source>
        <dbReference type="PROSITE" id="PS51296"/>
    </source>
</evidence>
<accession>A0A0S7BIG7</accession>
<dbReference type="STRING" id="360412.LARV_02724"/>
<keyword evidence="2" id="KW-0479">Metal-binding</keyword>